<evidence type="ECO:0000313" key="3">
    <source>
        <dbReference type="RefSeq" id="XP_052737685.1"/>
    </source>
</evidence>
<dbReference type="Pfam" id="PF00085">
    <property type="entry name" value="Thioredoxin"/>
    <property type="match status" value="1"/>
</dbReference>
<keyword evidence="2" id="KW-1185">Reference proteome</keyword>
<name>A0ABM3LF45_BICAN</name>
<sequence>MDNIESTGESTGNSVVEITQSNIDSIIASNELVFINFYTGWCSFSRLLMPIYHDAADEVMKAGYDTGKVVVGKVDCDKEHEIASRFNITKYPTLQLFRNGSPTKKEYRGQRSVEAITEFIKYQLIDPVIQFSNLKELQNLSEDKRHIIGYMDRKDQPEYDVFRKAAASLKDESCLFHVGFGEVSHQIHPSGQPIVVFRNDKTSVEPDETYHGSLLNYDELHAWMEPKCIPLVREITLENAEKLTEEGLPFLILFHHPSDTESVKKYKEIVSSELESEKQNINFLTGDGVKFEHPMNHLKKSVSDLPLIAIDSYRHMFLFPEYKDIEKPGKLKQFLQDFYSGKLSRDLHHKPEEINVMPKRNTKNIQSTIEAIRNGVVEITGSNIDYVLANYELVLIVYYCEGDPASARLLHTFDNVAREIKEARFSYGKLALGKVDCVKEDAIRNRFQQYDTSYLYSYELYPTVKLFTNGLLSKHGCRCKQTVQGFVDFIKEQLRDPIIVIKSLDELHDLSENKGHIVAYLICKDQYEYKILRNVATSLREECQFYVMFGYSEQRTNLTGKLRVVFRSTGGCTVELRDKYDGSMCNFSEVYTWVNQRIFPLLREITSDIEDELRMKDNYPFIILLHLPSDTESVKQYKEVIRKEFTPEKRFTVLLADGRKFEHLLVRFGKTITDLPLIAVDNYKNIRIFDYNTMMEPGKLERILNDIERGQIDQCHVTVYSRLTPMDYTNDVYSVFELFE</sequence>
<reference evidence="3" key="1">
    <citation type="submission" date="2025-08" db="UniProtKB">
        <authorList>
            <consortium name="RefSeq"/>
        </authorList>
    </citation>
    <scope>IDENTIFICATION</scope>
</reference>
<proteinExistence type="predicted"/>
<dbReference type="PROSITE" id="PS51352">
    <property type="entry name" value="THIOREDOXIN_2"/>
    <property type="match status" value="1"/>
</dbReference>
<dbReference type="InterPro" id="IPR052643">
    <property type="entry name" value="ERP44"/>
</dbReference>
<organism evidence="2 3">
    <name type="scientific">Bicyclus anynana</name>
    <name type="common">Squinting bush brown butterfly</name>
    <dbReference type="NCBI Taxonomy" id="110368"/>
    <lineage>
        <taxon>Eukaryota</taxon>
        <taxon>Metazoa</taxon>
        <taxon>Ecdysozoa</taxon>
        <taxon>Arthropoda</taxon>
        <taxon>Hexapoda</taxon>
        <taxon>Insecta</taxon>
        <taxon>Pterygota</taxon>
        <taxon>Neoptera</taxon>
        <taxon>Endopterygota</taxon>
        <taxon>Lepidoptera</taxon>
        <taxon>Glossata</taxon>
        <taxon>Ditrysia</taxon>
        <taxon>Papilionoidea</taxon>
        <taxon>Nymphalidae</taxon>
        <taxon>Satyrinae</taxon>
        <taxon>Satyrini</taxon>
        <taxon>Mycalesina</taxon>
        <taxon>Bicyclus</taxon>
    </lineage>
</organism>
<dbReference type="GeneID" id="112053261"/>
<feature type="domain" description="Thioredoxin" evidence="1">
    <location>
        <begin position="1"/>
        <end position="125"/>
    </location>
</feature>
<dbReference type="RefSeq" id="XP_052737685.1">
    <property type="nucleotide sequence ID" value="XM_052881725.1"/>
</dbReference>
<protein>
    <submittedName>
        <fullName evidence="3">Protein disulfide-isomerase 2</fullName>
    </submittedName>
</protein>
<dbReference type="PANTHER" id="PTHR46295:SF1">
    <property type="entry name" value="ENDOPLASMIC RETICULUM RESIDENT PROTEIN 44"/>
    <property type="match status" value="1"/>
</dbReference>
<evidence type="ECO:0000313" key="2">
    <source>
        <dbReference type="Proteomes" id="UP001652582"/>
    </source>
</evidence>
<dbReference type="Pfam" id="PF13848">
    <property type="entry name" value="Thioredoxin_6"/>
    <property type="match status" value="2"/>
</dbReference>
<dbReference type="InterPro" id="IPR013766">
    <property type="entry name" value="Thioredoxin_domain"/>
</dbReference>
<dbReference type="Proteomes" id="UP001652582">
    <property type="component" value="Chromosome 5"/>
</dbReference>
<gene>
    <name evidence="3" type="primary">LOC112053261</name>
</gene>
<evidence type="ECO:0000259" key="1">
    <source>
        <dbReference type="PROSITE" id="PS51352"/>
    </source>
</evidence>
<accession>A0ABM3LF45</accession>
<dbReference type="PANTHER" id="PTHR46295">
    <property type="entry name" value="ENDOPLASMIC RETICULUM RESIDENT PROTEIN 44"/>
    <property type="match status" value="1"/>
</dbReference>
<dbReference type="SUPFAM" id="SSF52833">
    <property type="entry name" value="Thioredoxin-like"/>
    <property type="match status" value="4"/>
</dbReference>
<dbReference type="InterPro" id="IPR036249">
    <property type="entry name" value="Thioredoxin-like_sf"/>
</dbReference>
<dbReference type="Gene3D" id="3.40.30.10">
    <property type="entry name" value="Glutaredoxin"/>
    <property type="match status" value="5"/>
</dbReference>